<organism evidence="1 2">
    <name type="scientific">Parambassis ranga</name>
    <name type="common">Indian glassy fish</name>
    <dbReference type="NCBI Taxonomy" id="210632"/>
    <lineage>
        <taxon>Eukaryota</taxon>
        <taxon>Metazoa</taxon>
        <taxon>Chordata</taxon>
        <taxon>Craniata</taxon>
        <taxon>Vertebrata</taxon>
        <taxon>Euteleostomi</taxon>
        <taxon>Actinopterygii</taxon>
        <taxon>Neopterygii</taxon>
        <taxon>Teleostei</taxon>
        <taxon>Neoteleostei</taxon>
        <taxon>Acanthomorphata</taxon>
        <taxon>Ovalentaria</taxon>
        <taxon>Ambassidae</taxon>
        <taxon>Parambassis</taxon>
    </lineage>
</organism>
<accession>A0A6P7HVC1</accession>
<dbReference type="PANTHER" id="PTHR14907:SF4">
    <property type="entry name" value="SUPPRESSOR APC DOMAIN-CONTAINING PROTEIN 1"/>
    <property type="match status" value="1"/>
</dbReference>
<evidence type="ECO:0000313" key="1">
    <source>
        <dbReference type="Proteomes" id="UP000515145"/>
    </source>
</evidence>
<dbReference type="InterPro" id="IPR026828">
    <property type="entry name" value="SAPC2_1/2"/>
</dbReference>
<dbReference type="AlphaFoldDB" id="A0A6P7HVC1"/>
<protein>
    <submittedName>
        <fullName evidence="2">Suppressor APC domain-containing protein 1</fullName>
    </submittedName>
</protein>
<sequence>MACPPSGSGSYTVVIIPLKTSLYSVDALRFYLWIKHLKDLEKEKDTLWSGLEFLEKARLWYLQRLEENRARTGSASCLKNASEARSCLLRSRIQQVNGSLGSIMSEPNVTTSSNPTLPEAVADSDLRWQNSVLTQEVSDKNGQISVLEHEKGALLEQLDELQTHC</sequence>
<dbReference type="OrthoDB" id="10035013at2759"/>
<gene>
    <name evidence="2" type="primary">LOC114432304</name>
</gene>
<name>A0A6P7HVC1_9TELE</name>
<keyword evidence="1" id="KW-1185">Reference proteome</keyword>
<dbReference type="Proteomes" id="UP000515145">
    <property type="component" value="Chromosome 2"/>
</dbReference>
<dbReference type="PANTHER" id="PTHR14907">
    <property type="entry name" value="FI14130P"/>
    <property type="match status" value="1"/>
</dbReference>
<dbReference type="RefSeq" id="XP_028256031.1">
    <property type="nucleotide sequence ID" value="XM_028400230.1"/>
</dbReference>
<reference evidence="2" key="1">
    <citation type="submission" date="2025-08" db="UniProtKB">
        <authorList>
            <consortium name="RefSeq"/>
        </authorList>
    </citation>
    <scope>IDENTIFICATION</scope>
</reference>
<dbReference type="Pfam" id="PF11414">
    <property type="entry name" value="Suppressor_APC"/>
    <property type="match status" value="1"/>
</dbReference>
<proteinExistence type="predicted"/>
<dbReference type="GeneID" id="114432304"/>
<dbReference type="InParanoid" id="A0A6P7HVC1"/>
<evidence type="ECO:0000313" key="2">
    <source>
        <dbReference type="RefSeq" id="XP_028256031.1"/>
    </source>
</evidence>